<comment type="caution">
    <text evidence="3">The sequence shown here is derived from an EMBL/GenBank/DDBJ whole genome shotgun (WGS) entry which is preliminary data.</text>
</comment>
<feature type="transmembrane region" description="Helical" evidence="2">
    <location>
        <begin position="38"/>
        <end position="57"/>
    </location>
</feature>
<feature type="transmembrane region" description="Helical" evidence="2">
    <location>
        <begin position="14"/>
        <end position="32"/>
    </location>
</feature>
<dbReference type="AlphaFoldDB" id="A0A3P1TAD6"/>
<evidence type="ECO:0000313" key="3">
    <source>
        <dbReference type="EMBL" id="RRD05423.1"/>
    </source>
</evidence>
<keyword evidence="2" id="KW-1133">Transmembrane helix</keyword>
<dbReference type="Proteomes" id="UP000280819">
    <property type="component" value="Unassembled WGS sequence"/>
</dbReference>
<evidence type="ECO:0000313" key="4">
    <source>
        <dbReference type="Proteomes" id="UP000280819"/>
    </source>
</evidence>
<organism evidence="3 4">
    <name type="scientific">Arachnia propionica</name>
    <dbReference type="NCBI Taxonomy" id="1750"/>
    <lineage>
        <taxon>Bacteria</taxon>
        <taxon>Bacillati</taxon>
        <taxon>Actinomycetota</taxon>
        <taxon>Actinomycetes</taxon>
        <taxon>Propionibacteriales</taxon>
        <taxon>Propionibacteriaceae</taxon>
        <taxon>Arachnia</taxon>
    </lineage>
</organism>
<keyword evidence="1" id="KW-0175">Coiled coil</keyword>
<dbReference type="EMBL" id="RQZG01000006">
    <property type="protein sequence ID" value="RRD05423.1"/>
    <property type="molecule type" value="Genomic_DNA"/>
</dbReference>
<protein>
    <submittedName>
        <fullName evidence="3">Uncharacterized protein</fullName>
    </submittedName>
</protein>
<dbReference type="Gene3D" id="1.10.287.1490">
    <property type="match status" value="1"/>
</dbReference>
<dbReference type="OrthoDB" id="3731821at2"/>
<name>A0A3P1TAD6_9ACTN</name>
<dbReference type="RefSeq" id="WP_124844224.1">
    <property type="nucleotide sequence ID" value="NZ_JAUNKP010000022.1"/>
</dbReference>
<accession>A0A3P1TAD6</accession>
<sequence>MAGRHAADSSRERTLALTILGVGSLIVVLSLFGGVWLVRAGAILAVGMAFAAVFVAWSELRRERAEHQTEVRRQIALRKEQAQKHHADSVEMIERFNGRAEKLQQVIESLRRQLGAANSELSSMRGNAVWLRSEVAERQARIDALQTRITELEAELEESIAEATENVVELPRPAQAPAEDLWGEDEDPTMVDLGRMSAIVRKEQLRKQA</sequence>
<reference evidence="3 4" key="1">
    <citation type="submission" date="2018-11" db="EMBL/GenBank/DDBJ databases">
        <title>Genomes From Bacteria Associated with the Canine Oral Cavity: a Test Case for Automated Genome-Based Taxonomic Assignment.</title>
        <authorList>
            <person name="Coil D.A."/>
            <person name="Jospin G."/>
            <person name="Darling A.E."/>
            <person name="Wallis C."/>
            <person name="Davis I.J."/>
            <person name="Harris S."/>
            <person name="Eisen J.A."/>
            <person name="Holcombe L.J."/>
            <person name="O'Flynn C."/>
        </authorList>
    </citation>
    <scope>NUCLEOTIDE SEQUENCE [LARGE SCALE GENOMIC DNA]</scope>
    <source>
        <strain evidence="3 4">OH887_COT-365</strain>
    </source>
</reference>
<feature type="coiled-coil region" evidence="1">
    <location>
        <begin position="93"/>
        <end position="162"/>
    </location>
</feature>
<keyword evidence="2" id="KW-0812">Transmembrane</keyword>
<proteinExistence type="predicted"/>
<keyword evidence="2" id="KW-0472">Membrane</keyword>
<evidence type="ECO:0000256" key="2">
    <source>
        <dbReference type="SAM" id="Phobius"/>
    </source>
</evidence>
<gene>
    <name evidence="3" type="ORF">EII34_06745</name>
</gene>
<evidence type="ECO:0000256" key="1">
    <source>
        <dbReference type="SAM" id="Coils"/>
    </source>
</evidence>